<dbReference type="GO" id="GO:0005886">
    <property type="term" value="C:plasma membrane"/>
    <property type="evidence" value="ECO:0007669"/>
    <property type="project" value="UniProtKB-SubCell"/>
</dbReference>
<keyword evidence="4 6" id="KW-1133">Transmembrane helix</keyword>
<comment type="subcellular location">
    <subcellularLocation>
        <location evidence="1">Cell membrane</location>
        <topology evidence="1">Multi-pass membrane protein</topology>
    </subcellularLocation>
</comment>
<dbReference type="PANTHER" id="PTHR30250">
    <property type="entry name" value="PST FAMILY PREDICTED COLANIC ACID TRANSPORTER"/>
    <property type="match status" value="1"/>
</dbReference>
<name>A0A161JJB3_9GAMM</name>
<evidence type="ECO:0000256" key="6">
    <source>
        <dbReference type="SAM" id="Phobius"/>
    </source>
</evidence>
<dbReference type="STRING" id="445710.ATSB10_23650"/>
<evidence type="ECO:0000256" key="2">
    <source>
        <dbReference type="ARBA" id="ARBA00022475"/>
    </source>
</evidence>
<dbReference type="EMBL" id="CP014841">
    <property type="protein sequence ID" value="AND69819.1"/>
    <property type="molecule type" value="Genomic_DNA"/>
</dbReference>
<feature type="transmembrane region" description="Helical" evidence="6">
    <location>
        <begin position="418"/>
        <end position="440"/>
    </location>
</feature>
<evidence type="ECO:0000256" key="5">
    <source>
        <dbReference type="ARBA" id="ARBA00023136"/>
    </source>
</evidence>
<protein>
    <submittedName>
        <fullName evidence="7">Uncharacterized protein</fullName>
    </submittedName>
</protein>
<dbReference type="InterPro" id="IPR002797">
    <property type="entry name" value="Polysacc_synth"/>
</dbReference>
<feature type="transmembrane region" description="Helical" evidence="6">
    <location>
        <begin position="276"/>
        <end position="297"/>
    </location>
</feature>
<feature type="transmembrane region" description="Helical" evidence="6">
    <location>
        <begin position="101"/>
        <end position="121"/>
    </location>
</feature>
<feature type="transmembrane region" description="Helical" evidence="6">
    <location>
        <begin position="58"/>
        <end position="81"/>
    </location>
</feature>
<dbReference type="KEGG" id="dtx:ATSB10_23650"/>
<dbReference type="InterPro" id="IPR050833">
    <property type="entry name" value="Poly_Biosynth_Transport"/>
</dbReference>
<accession>A0A161JJB3</accession>
<keyword evidence="2" id="KW-1003">Cell membrane</keyword>
<keyword evidence="8" id="KW-1185">Reference proteome</keyword>
<dbReference type="PANTHER" id="PTHR30250:SF11">
    <property type="entry name" value="O-ANTIGEN TRANSPORTER-RELATED"/>
    <property type="match status" value="1"/>
</dbReference>
<proteinExistence type="predicted"/>
<evidence type="ECO:0000256" key="4">
    <source>
        <dbReference type="ARBA" id="ARBA00022989"/>
    </source>
</evidence>
<feature type="transmembrane region" description="Helical" evidence="6">
    <location>
        <begin position="389"/>
        <end position="412"/>
    </location>
</feature>
<dbReference type="RefSeq" id="WP_083966195.1">
    <property type="nucleotide sequence ID" value="NZ_CP014841.1"/>
</dbReference>
<evidence type="ECO:0000256" key="3">
    <source>
        <dbReference type="ARBA" id="ARBA00022692"/>
    </source>
</evidence>
<dbReference type="Proteomes" id="UP000077255">
    <property type="component" value="Chromosome"/>
</dbReference>
<dbReference type="PATRIC" id="fig|445710.3.peg.2359"/>
<feature type="transmembrane region" description="Helical" evidence="6">
    <location>
        <begin position="21"/>
        <end position="46"/>
    </location>
</feature>
<evidence type="ECO:0000313" key="8">
    <source>
        <dbReference type="Proteomes" id="UP000077255"/>
    </source>
</evidence>
<evidence type="ECO:0000256" key="1">
    <source>
        <dbReference type="ARBA" id="ARBA00004651"/>
    </source>
</evidence>
<keyword evidence="5 6" id="KW-0472">Membrane</keyword>
<feature type="transmembrane region" description="Helical" evidence="6">
    <location>
        <begin position="358"/>
        <end position="382"/>
    </location>
</feature>
<feature type="transmembrane region" description="Helical" evidence="6">
    <location>
        <begin position="127"/>
        <end position="146"/>
    </location>
</feature>
<keyword evidence="3 6" id="KW-0812">Transmembrane</keyword>
<reference evidence="7 8" key="1">
    <citation type="submission" date="2016-02" db="EMBL/GenBank/DDBJ databases">
        <title>Complete genome sequencing and analysis of ATSB10, Dyella thiooxydans isolated from rhizosphere soil of sunflower (Helianthus annuus L.).</title>
        <authorList>
            <person name="Lee Y."/>
            <person name="Hwangbo K."/>
            <person name="Chung H."/>
            <person name="Yoo J."/>
            <person name="Kim K.Y."/>
            <person name="Sa T.M."/>
            <person name="Um Y."/>
            <person name="Madhaiyan M."/>
        </authorList>
    </citation>
    <scope>NUCLEOTIDE SEQUENCE [LARGE SCALE GENOMIC DNA]</scope>
    <source>
        <strain evidence="7 8">ATSB10</strain>
    </source>
</reference>
<dbReference type="OrthoDB" id="103403at2"/>
<dbReference type="Pfam" id="PF01943">
    <property type="entry name" value="Polysacc_synt"/>
    <property type="match status" value="1"/>
</dbReference>
<feature type="transmembrane region" description="Helical" evidence="6">
    <location>
        <begin position="326"/>
        <end position="346"/>
    </location>
</feature>
<evidence type="ECO:0000313" key="7">
    <source>
        <dbReference type="EMBL" id="AND69819.1"/>
    </source>
</evidence>
<organism evidence="7 8">
    <name type="scientific">Dyella thiooxydans</name>
    <dbReference type="NCBI Taxonomy" id="445710"/>
    <lineage>
        <taxon>Bacteria</taxon>
        <taxon>Pseudomonadati</taxon>
        <taxon>Pseudomonadota</taxon>
        <taxon>Gammaproteobacteria</taxon>
        <taxon>Lysobacterales</taxon>
        <taxon>Rhodanobacteraceae</taxon>
        <taxon>Dyella</taxon>
    </lineage>
</organism>
<gene>
    <name evidence="7" type="ORF">ATSB10_23650</name>
</gene>
<sequence>MSSLATPRWPLTALSQAWRNALGAIAMLWLATAAGAAMVFLTQMLLARALGAASYGLFASSLAMVGMVAPMAGFGLAQFWLRVYGGEGWHANRWLLPSVRFLGITTALTMAIIVAWALVLAPPDATVMLLVMLPVVGSVLVAALISSKLRLEERHRALALWQLMTPGGRLVVALLLLIAPGMGSPGVAVGYGAISLGVAALGAPQLRAMLHGGLALQGHGARPYGGVFRITPAARPPGLRSLWSQAWPFGLAATLYPIFFQTGTVLVKYFDGNTEAGIFGIALAVMSAIYLIPATLYQKFLLSKQQRWAVHDPATFWRIYRHGNRAMLAGGVLLALLMVATAPWGVPLAFGPAYRPVVPVLMILAACIPLRFLSTSVGSALLNERHMRYRVVAMGFCALLVVVLASCLIPAYRARGAAVATVVGELAMLLLLVAGVRRFYPAQDRPR</sequence>
<dbReference type="AlphaFoldDB" id="A0A161JJB3"/>